<dbReference type="Proteomes" id="UP001205560">
    <property type="component" value="Unassembled WGS sequence"/>
</dbReference>
<feature type="transmembrane region" description="Helical" evidence="17">
    <location>
        <begin position="63"/>
        <end position="81"/>
    </location>
</feature>
<evidence type="ECO:0000256" key="10">
    <source>
        <dbReference type="ARBA" id="ARBA00023002"/>
    </source>
</evidence>
<dbReference type="PANTHER" id="PTHR36835:SF1">
    <property type="entry name" value="CYTOCHROME BO(3) UBIQUINOL OXIDASE SUBUNIT 4"/>
    <property type="match status" value="1"/>
</dbReference>
<accession>A0ABT2A4S5</accession>
<evidence type="ECO:0000256" key="9">
    <source>
        <dbReference type="ARBA" id="ARBA00022989"/>
    </source>
</evidence>
<evidence type="ECO:0000313" key="19">
    <source>
        <dbReference type="Proteomes" id="UP001205560"/>
    </source>
</evidence>
<evidence type="ECO:0000256" key="4">
    <source>
        <dbReference type="ARBA" id="ARBA00014689"/>
    </source>
</evidence>
<evidence type="ECO:0000313" key="18">
    <source>
        <dbReference type="EMBL" id="MCS0589201.1"/>
    </source>
</evidence>
<dbReference type="Pfam" id="PF03626">
    <property type="entry name" value="COX4_pro"/>
    <property type="match status" value="1"/>
</dbReference>
<keyword evidence="8" id="KW-0249">Electron transport</keyword>
<evidence type="ECO:0000256" key="7">
    <source>
        <dbReference type="ARBA" id="ARBA00022692"/>
    </source>
</evidence>
<comment type="subunit">
    <text evidence="3">Heterooctamer of two A chains, two B chains, two C chains and two D chains.</text>
</comment>
<evidence type="ECO:0000256" key="15">
    <source>
        <dbReference type="ARBA" id="ARBA00031887"/>
    </source>
</evidence>
<dbReference type="InterPro" id="IPR005171">
    <property type="entry name" value="Cyt_c_oxidase_su4_prok"/>
</dbReference>
<evidence type="ECO:0000256" key="17">
    <source>
        <dbReference type="SAM" id="Phobius"/>
    </source>
</evidence>
<keyword evidence="10" id="KW-0560">Oxidoreductase</keyword>
<evidence type="ECO:0000256" key="3">
    <source>
        <dbReference type="ARBA" id="ARBA00011700"/>
    </source>
</evidence>
<reference evidence="18 19" key="1">
    <citation type="submission" date="2022-08" db="EMBL/GenBank/DDBJ databases">
        <title>Reclassification of Massilia species as members of the genera Telluria, Duganella, Pseudoduganella, Mokoshia gen. nov. and Zemynaea gen. nov. using orthogonal and non-orthogonal genome-based approaches.</title>
        <authorList>
            <person name="Bowman J.P."/>
        </authorList>
    </citation>
    <scope>NUCLEOTIDE SEQUENCE [LARGE SCALE GENOMIC DNA]</scope>
    <source>
        <strain evidence="18 19">LMG 28164</strain>
    </source>
</reference>
<evidence type="ECO:0000256" key="14">
    <source>
        <dbReference type="ARBA" id="ARBA00030211"/>
    </source>
</evidence>
<feature type="transmembrane region" description="Helical" evidence="17">
    <location>
        <begin position="93"/>
        <end position="115"/>
    </location>
</feature>
<evidence type="ECO:0000256" key="6">
    <source>
        <dbReference type="ARBA" id="ARBA00022475"/>
    </source>
</evidence>
<comment type="caution">
    <text evidence="18">The sequence shown here is derived from an EMBL/GenBank/DDBJ whole genome shotgun (WGS) entry which is preliminary data.</text>
</comment>
<evidence type="ECO:0000256" key="13">
    <source>
        <dbReference type="ARBA" id="ARBA00030071"/>
    </source>
</evidence>
<dbReference type="InterPro" id="IPR014210">
    <property type="entry name" value="Cyt_o_ubiqinol_oxidase_su4"/>
</dbReference>
<dbReference type="RefSeq" id="WP_258844968.1">
    <property type="nucleotide sequence ID" value="NZ_JANUGX010000007.1"/>
</dbReference>
<evidence type="ECO:0000256" key="2">
    <source>
        <dbReference type="ARBA" id="ARBA00008079"/>
    </source>
</evidence>
<evidence type="ECO:0000256" key="1">
    <source>
        <dbReference type="ARBA" id="ARBA00004651"/>
    </source>
</evidence>
<comment type="similarity">
    <text evidence="2">Belongs to the cytochrome c oxidase bacterial subunit 4 family.</text>
</comment>
<feature type="transmembrane region" description="Helical" evidence="17">
    <location>
        <begin position="33"/>
        <end position="51"/>
    </location>
</feature>
<comment type="function">
    <text evidence="12">Cytochrome bo(3) ubiquinol terminal oxidase is the component of the aerobic respiratory chain of E.coli that predominates when cells are grown at high aeration. Has proton pump activity across the membrane in addition to electron transfer, pumping 2 protons/electron.</text>
</comment>
<keyword evidence="19" id="KW-1185">Reference proteome</keyword>
<evidence type="ECO:0000256" key="5">
    <source>
        <dbReference type="ARBA" id="ARBA00022448"/>
    </source>
</evidence>
<evidence type="ECO:0000256" key="8">
    <source>
        <dbReference type="ARBA" id="ARBA00022982"/>
    </source>
</evidence>
<dbReference type="NCBIfam" id="TIGR02847">
    <property type="entry name" value="CyoD"/>
    <property type="match status" value="1"/>
</dbReference>
<keyword evidence="5" id="KW-0813">Transport</keyword>
<dbReference type="InterPro" id="IPR050968">
    <property type="entry name" value="Cytochrome_c_oxidase_bac_sub4"/>
</dbReference>
<organism evidence="18 19">
    <name type="scientific">Massilia norwichensis</name>
    <dbReference type="NCBI Taxonomy" id="1442366"/>
    <lineage>
        <taxon>Bacteria</taxon>
        <taxon>Pseudomonadati</taxon>
        <taxon>Pseudomonadota</taxon>
        <taxon>Betaproteobacteria</taxon>
        <taxon>Burkholderiales</taxon>
        <taxon>Oxalobacteraceae</taxon>
        <taxon>Telluria group</taxon>
        <taxon>Massilia</taxon>
    </lineage>
</organism>
<evidence type="ECO:0000256" key="11">
    <source>
        <dbReference type="ARBA" id="ARBA00023136"/>
    </source>
</evidence>
<keyword evidence="7 17" id="KW-0812">Transmembrane</keyword>
<keyword evidence="9 17" id="KW-1133">Transmembrane helix</keyword>
<proteinExistence type="inferred from homology"/>
<gene>
    <name evidence="18" type="primary">cyoD</name>
    <name evidence="18" type="ORF">NX782_08275</name>
</gene>
<keyword evidence="6" id="KW-1003">Cell membrane</keyword>
<comment type="subcellular location">
    <subcellularLocation>
        <location evidence="1">Cell membrane</location>
        <topology evidence="1">Multi-pass membrane protein</topology>
    </subcellularLocation>
</comment>
<sequence length="139" mass="15490">MSDHHTAHAHGHGHGHGIDHDDHMEAHGSLKDYSIGFILSVILTAIPFWLVMTHQLPAGTTKFVILGFAAVQVVVHMIYFLHMNSKSEGGWNMMALILTAILLFIVLSGSIWVMYHMNANMMPHMINEGNSVHGMHDMQ</sequence>
<keyword evidence="11 17" id="KW-0472">Membrane</keyword>
<dbReference type="EMBL" id="JANUGX010000007">
    <property type="protein sequence ID" value="MCS0589201.1"/>
    <property type="molecule type" value="Genomic_DNA"/>
</dbReference>
<name>A0ABT2A4S5_9BURK</name>
<evidence type="ECO:0000256" key="16">
    <source>
        <dbReference type="ARBA" id="ARBA00032185"/>
    </source>
</evidence>
<protein>
    <recommendedName>
        <fullName evidence="4">Cytochrome bo(3) ubiquinol oxidase subunit 4</fullName>
    </recommendedName>
    <alternativeName>
        <fullName evidence="16">Cytochrome o ubiquinol oxidase subunit 4</fullName>
    </alternativeName>
    <alternativeName>
        <fullName evidence="13">Oxidase bo(3) subunit 4</fullName>
    </alternativeName>
    <alternativeName>
        <fullName evidence="14">Ubiquinol oxidase polypeptide IV</fullName>
    </alternativeName>
    <alternativeName>
        <fullName evidence="15">Ubiquinol oxidase subunit 4</fullName>
    </alternativeName>
</protein>
<dbReference type="PANTHER" id="PTHR36835">
    <property type="entry name" value="CYTOCHROME BO(3) UBIQUINOL OXIDASE SUBUNIT 4"/>
    <property type="match status" value="1"/>
</dbReference>
<evidence type="ECO:0000256" key="12">
    <source>
        <dbReference type="ARBA" id="ARBA00025694"/>
    </source>
</evidence>